<feature type="region of interest" description="Disordered" evidence="3">
    <location>
        <begin position="276"/>
        <end position="320"/>
    </location>
</feature>
<feature type="coiled-coil region" evidence="2">
    <location>
        <begin position="92"/>
        <end position="119"/>
    </location>
</feature>
<feature type="compositionally biased region" description="Pro residues" evidence="3">
    <location>
        <begin position="284"/>
        <end position="296"/>
    </location>
</feature>
<protein>
    <submittedName>
        <fullName evidence="5">Membrane protein</fullName>
    </submittedName>
</protein>
<keyword evidence="4" id="KW-0472">Membrane</keyword>
<evidence type="ECO:0000256" key="1">
    <source>
        <dbReference type="ARBA" id="ARBA00009108"/>
    </source>
</evidence>
<dbReference type="Pfam" id="PF05949">
    <property type="entry name" value="DUF881"/>
    <property type="match status" value="1"/>
</dbReference>
<sequence>MTGLPPARGRARVRSDILTELFRVPLDPGYAQAARKRAAGALEPATWRRGTARGVLLVALLAIGFLLAVSYRYVTAAQPETTKARAGLVADVHARRATTDELQKQADQLREQVVRARDAALADSDESARLRNLEVATGLTRVHGDGIVVRLVDAPAPVDPVTGKRSSTNPGRILDRDLQDISNELWRLGVEAVSINGERLTGTSTIRTAGGAILVDFRPVTAPYEVTAIGPGSLKDEFNGSSTAKRFRAYVGTYRMQFSVDQRDGITLGAAVPPRLRYAQAPQSPAPQASPGPLPSGAPGRTATRRPASPPVPSASGGNR</sequence>
<keyword evidence="6" id="KW-1185">Reference proteome</keyword>
<keyword evidence="2" id="KW-0175">Coiled coil</keyword>
<gene>
    <name evidence="5" type="ORF">Pfl04_00510</name>
</gene>
<feature type="compositionally biased region" description="Low complexity" evidence="3">
    <location>
        <begin position="297"/>
        <end position="307"/>
    </location>
</feature>
<dbReference type="Proteomes" id="UP000653674">
    <property type="component" value="Unassembled WGS sequence"/>
</dbReference>
<evidence type="ECO:0000313" key="5">
    <source>
        <dbReference type="EMBL" id="GIG71647.1"/>
    </source>
</evidence>
<dbReference type="RefSeq" id="WP_168076110.1">
    <property type="nucleotide sequence ID" value="NZ_BAAAQJ010000022.1"/>
</dbReference>
<evidence type="ECO:0000313" key="6">
    <source>
        <dbReference type="Proteomes" id="UP000653674"/>
    </source>
</evidence>
<comment type="caution">
    <text evidence="5">The sequence shown here is derived from an EMBL/GenBank/DDBJ whole genome shotgun (WGS) entry which is preliminary data.</text>
</comment>
<dbReference type="InterPro" id="IPR010273">
    <property type="entry name" value="DUF881"/>
</dbReference>
<feature type="transmembrane region" description="Helical" evidence="4">
    <location>
        <begin position="55"/>
        <end position="74"/>
    </location>
</feature>
<dbReference type="GO" id="GO:0005886">
    <property type="term" value="C:plasma membrane"/>
    <property type="evidence" value="ECO:0007669"/>
    <property type="project" value="TreeGrafter"/>
</dbReference>
<keyword evidence="4" id="KW-0812">Transmembrane</keyword>
<dbReference type="PANTHER" id="PTHR37313">
    <property type="entry name" value="UPF0749 PROTEIN RV1825"/>
    <property type="match status" value="1"/>
</dbReference>
<organism evidence="5 6">
    <name type="scientific">Planosporangium flavigriseum</name>
    <dbReference type="NCBI Taxonomy" id="373681"/>
    <lineage>
        <taxon>Bacteria</taxon>
        <taxon>Bacillati</taxon>
        <taxon>Actinomycetota</taxon>
        <taxon>Actinomycetes</taxon>
        <taxon>Micromonosporales</taxon>
        <taxon>Micromonosporaceae</taxon>
        <taxon>Planosporangium</taxon>
    </lineage>
</organism>
<dbReference type="Gene3D" id="3.30.70.1880">
    <property type="entry name" value="Protein of unknown function DUF881"/>
    <property type="match status" value="1"/>
</dbReference>
<evidence type="ECO:0000256" key="4">
    <source>
        <dbReference type="SAM" id="Phobius"/>
    </source>
</evidence>
<reference evidence="5" key="1">
    <citation type="submission" date="2021-01" db="EMBL/GenBank/DDBJ databases">
        <title>Whole genome shotgun sequence of Planosporangium flavigriseum NBRC 105377.</title>
        <authorList>
            <person name="Komaki H."/>
            <person name="Tamura T."/>
        </authorList>
    </citation>
    <scope>NUCLEOTIDE SEQUENCE</scope>
    <source>
        <strain evidence="5">NBRC 105377</strain>
    </source>
</reference>
<evidence type="ECO:0000256" key="2">
    <source>
        <dbReference type="SAM" id="Coils"/>
    </source>
</evidence>
<proteinExistence type="inferred from homology"/>
<dbReference type="AlphaFoldDB" id="A0A8J3LH75"/>
<accession>A0A8J3LH75</accession>
<name>A0A8J3LH75_9ACTN</name>
<keyword evidence="4" id="KW-1133">Transmembrane helix</keyword>
<evidence type="ECO:0000256" key="3">
    <source>
        <dbReference type="SAM" id="MobiDB-lite"/>
    </source>
</evidence>
<comment type="similarity">
    <text evidence="1">Belongs to the UPF0749 family.</text>
</comment>
<dbReference type="PANTHER" id="PTHR37313:SF1">
    <property type="entry name" value="UPF0749 PROTEIN RV1823"/>
    <property type="match status" value="1"/>
</dbReference>
<dbReference type="EMBL" id="BONU01000001">
    <property type="protein sequence ID" value="GIG71647.1"/>
    <property type="molecule type" value="Genomic_DNA"/>
</dbReference>